<dbReference type="SUPFAM" id="SSF52540">
    <property type="entry name" value="P-loop containing nucleoside triphosphate hydrolases"/>
    <property type="match status" value="2"/>
</dbReference>
<evidence type="ECO:0000256" key="6">
    <source>
        <dbReference type="ARBA" id="ARBA00022989"/>
    </source>
</evidence>
<dbReference type="GO" id="GO:0005524">
    <property type="term" value="F:ATP binding"/>
    <property type="evidence" value="ECO:0007669"/>
    <property type="project" value="UniProtKB-KW"/>
</dbReference>
<keyword evidence="6 8" id="KW-1133">Transmembrane helix</keyword>
<dbReference type="GO" id="GO:0016887">
    <property type="term" value="F:ATP hydrolysis activity"/>
    <property type="evidence" value="ECO:0007669"/>
    <property type="project" value="InterPro"/>
</dbReference>
<keyword evidence="3 8" id="KW-0812">Transmembrane</keyword>
<accession>A0AB34J8K0</accession>
<keyword evidence="5" id="KW-0067">ATP-binding</keyword>
<dbReference type="PROSITE" id="PS50893">
    <property type="entry name" value="ABC_TRANSPORTER_2"/>
    <property type="match status" value="2"/>
</dbReference>
<evidence type="ECO:0000256" key="5">
    <source>
        <dbReference type="ARBA" id="ARBA00022840"/>
    </source>
</evidence>
<feature type="transmembrane region" description="Helical" evidence="8">
    <location>
        <begin position="423"/>
        <end position="441"/>
    </location>
</feature>
<evidence type="ECO:0000259" key="9">
    <source>
        <dbReference type="PROSITE" id="PS50893"/>
    </source>
</evidence>
<dbReference type="PANTHER" id="PTHR48041">
    <property type="entry name" value="ABC TRANSPORTER G FAMILY MEMBER 28"/>
    <property type="match status" value="1"/>
</dbReference>
<feature type="transmembrane region" description="Helical" evidence="8">
    <location>
        <begin position="372"/>
        <end position="392"/>
    </location>
</feature>
<dbReference type="Gene3D" id="3.40.50.300">
    <property type="entry name" value="P-loop containing nucleotide triphosphate hydrolases"/>
    <property type="match status" value="2"/>
</dbReference>
<feature type="transmembrane region" description="Helical" evidence="8">
    <location>
        <begin position="580"/>
        <end position="603"/>
    </location>
</feature>
<evidence type="ECO:0000256" key="4">
    <source>
        <dbReference type="ARBA" id="ARBA00022741"/>
    </source>
</evidence>
<evidence type="ECO:0000256" key="2">
    <source>
        <dbReference type="ARBA" id="ARBA00022448"/>
    </source>
</evidence>
<dbReference type="InterPro" id="IPR017871">
    <property type="entry name" value="ABC_transporter-like_CS"/>
</dbReference>
<dbReference type="Pfam" id="PF01061">
    <property type="entry name" value="ABC2_membrane"/>
    <property type="match status" value="2"/>
</dbReference>
<protein>
    <recommendedName>
        <fullName evidence="9">ABC transporter domain-containing protein</fullName>
    </recommendedName>
</protein>
<evidence type="ECO:0000256" key="1">
    <source>
        <dbReference type="ARBA" id="ARBA00004141"/>
    </source>
</evidence>
<dbReference type="PANTHER" id="PTHR48041:SF139">
    <property type="entry name" value="PROTEIN SCARLET"/>
    <property type="match status" value="1"/>
</dbReference>
<dbReference type="Proteomes" id="UP001515480">
    <property type="component" value="Unassembled WGS sequence"/>
</dbReference>
<evidence type="ECO:0000256" key="3">
    <source>
        <dbReference type="ARBA" id="ARBA00022692"/>
    </source>
</evidence>
<reference evidence="10 11" key="1">
    <citation type="journal article" date="2024" name="Science">
        <title>Giant polyketide synthase enzymes in the biosynthesis of giant marine polyether toxins.</title>
        <authorList>
            <person name="Fallon T.R."/>
            <person name="Shende V.V."/>
            <person name="Wierzbicki I.H."/>
            <person name="Pendleton A.L."/>
            <person name="Watervoot N.F."/>
            <person name="Auber R.P."/>
            <person name="Gonzalez D.J."/>
            <person name="Wisecaver J.H."/>
            <person name="Moore B.S."/>
        </authorList>
    </citation>
    <scope>NUCLEOTIDE SEQUENCE [LARGE SCALE GENOMIC DNA]</scope>
    <source>
        <strain evidence="10 11">12B1</strain>
    </source>
</reference>
<feature type="transmembrane region" description="Helical" evidence="8">
    <location>
        <begin position="453"/>
        <end position="471"/>
    </location>
</feature>
<evidence type="ECO:0000313" key="11">
    <source>
        <dbReference type="Proteomes" id="UP001515480"/>
    </source>
</evidence>
<feature type="transmembrane region" description="Helical" evidence="8">
    <location>
        <begin position="1092"/>
        <end position="1113"/>
    </location>
</feature>
<keyword evidence="11" id="KW-1185">Reference proteome</keyword>
<feature type="domain" description="ABC transporter" evidence="9">
    <location>
        <begin position="27"/>
        <end position="264"/>
    </location>
</feature>
<feature type="transmembrane region" description="Helical" evidence="8">
    <location>
        <begin position="1239"/>
        <end position="1259"/>
    </location>
</feature>
<name>A0AB34J8K0_PRYPA</name>
<evidence type="ECO:0000313" key="10">
    <source>
        <dbReference type="EMBL" id="KAL1515516.1"/>
    </source>
</evidence>
<dbReference type="EMBL" id="JBGBPQ010000011">
    <property type="protein sequence ID" value="KAL1515516.1"/>
    <property type="molecule type" value="Genomic_DNA"/>
</dbReference>
<dbReference type="InterPro" id="IPR003593">
    <property type="entry name" value="AAA+_ATPase"/>
</dbReference>
<keyword evidence="4" id="KW-0547">Nucleotide-binding</keyword>
<proteinExistence type="predicted"/>
<dbReference type="InterPro" id="IPR013525">
    <property type="entry name" value="ABC2_TM"/>
</dbReference>
<keyword evidence="7 8" id="KW-0472">Membrane</keyword>
<evidence type="ECO:0000256" key="7">
    <source>
        <dbReference type="ARBA" id="ARBA00023136"/>
    </source>
</evidence>
<dbReference type="InterPro" id="IPR043926">
    <property type="entry name" value="ABCG_dom"/>
</dbReference>
<feature type="transmembrane region" description="Helical" evidence="8">
    <location>
        <begin position="510"/>
        <end position="528"/>
    </location>
</feature>
<dbReference type="InterPro" id="IPR003439">
    <property type="entry name" value="ABC_transporter-like_ATP-bd"/>
</dbReference>
<dbReference type="InterPro" id="IPR027417">
    <property type="entry name" value="P-loop_NTPase"/>
</dbReference>
<feature type="transmembrane region" description="Helical" evidence="8">
    <location>
        <begin position="1011"/>
        <end position="1034"/>
    </location>
</feature>
<feature type="domain" description="ABC transporter" evidence="9">
    <location>
        <begin position="667"/>
        <end position="903"/>
    </location>
</feature>
<feature type="transmembrane region" description="Helical" evidence="8">
    <location>
        <begin position="477"/>
        <end position="498"/>
    </location>
</feature>
<comment type="subcellular location">
    <subcellularLocation>
        <location evidence="1">Membrane</location>
        <topology evidence="1">Multi-pass membrane protein</topology>
    </subcellularLocation>
</comment>
<sequence>MPPDSERPDDEDSSSGGARFDFFDCSYVVKNKGKTGPMFKKLLVHNSGSVPPGSVLAIMGPSGAGKTTLLSMLALEPLGGFGFGRILLNGAPFTLAMYKKYAAFVQQTDTLWGFLTCRQHLMYATKLYQPEADNAEAVKTLLEELGLEGCQHVKAGNAFFKGISGGQKRRLSLGVALAKQPCVVFLDEPTSGLDAASAASIMKFLKENAPRLGTAMLCTIHQPSTSVFEGFDKVCFLSGGRITYLGPAGELPQYLSSINQPLPQSTNPADFMLDLINRDFVDGKTVDYMLYKWTQVYGSASKTPPVTALPACTSTSWTWQLRVLLSKHTLLMLSDPTIYVARTVMCLLSTSFFAVIYYKSRDEIQEQVLNRFFLSLWLISLPGSMGVAVVLVQNMEFQVIKREVKDGQYSSLSYLLAKALLELPWMLVMEYCCLIPAGYFIGAFNWNQFTNNWLSMAVLLYTFECGAGAFSTSRNPLVGMLGYLIFFATSFLFAGLFVQPTNVIWPLRTFSYLSPLRYGLPLLMYFVFIDTKYDGAGLCNACPRGFSCPNDPVGIACFGATGPQILDTLHLGYEVIESDLAVGTWICIMIVLGLLFKFAHVLLTMWAVRQSAEAQSPDAKGAPDRPEDEPVAEPAAVAKGLVRSATTLGLQKQLPRAHFQFFNCTYVIQNNVKNGPKRKTLVDNVSGTVQTGVVLAILGPSGAGKTTLLNMLALEPLKGECFGSITLNTREFTLSAYKRYAAFVQQTDTLWAFLTCRDHLMLSTRLQQSTDNPGALVNSMLEQLGLESCQHVKAGNAFIKGLSGGQKRRLSLGVALAKQPCVVFLDEPTSGLDAASAASIMKFLKERAPILGIAVLCTIHQPSTSVFEGFDKVCFLAGGKMTYIGPANELEDYLEWVGHPVPSSSNPADFMLDLTNRDFMDGPTVDNMLETWRLNAPALQRPQDLKLKRTSAPASVFGQICILFSRHLTLVIRDPLQYSARAILMLSQNCYSAILFIHTRDEVQDQAQPRMYLAMMLLVLPDVFCMVTTFTTYLDMQTIKREVKDGMYASFVYPVVQLVIQLPFMAVLSLFANVPAAYGLSNWPMDKFFHSVFIWSAKIWTMERLAMVCAIAAPDVLMGLMLFMNNWFTSFLFNGVVVVVEDVIWPFRLLTYVLPYRWATTAYVYMAFADATYNGTEICTLNATNSVPYCTPAVDDPGKGFYCPNHDQPACFGRTGKQVLSVLNAYFQSITPEEVWLDYTMVLILIGTVLTIFFFLGVSSQARAHSYPKDTVVSQSSESTQSATVRL</sequence>
<feature type="transmembrane region" description="Helical" evidence="8">
    <location>
        <begin position="1046"/>
        <end position="1072"/>
    </location>
</feature>
<keyword evidence="2" id="KW-0813">Transport</keyword>
<feature type="transmembrane region" description="Helical" evidence="8">
    <location>
        <begin position="339"/>
        <end position="360"/>
    </location>
</feature>
<gene>
    <name evidence="10" type="ORF">AB1Y20_002138</name>
</gene>
<dbReference type="PROSITE" id="PS00211">
    <property type="entry name" value="ABC_TRANSPORTER_1"/>
    <property type="match status" value="2"/>
</dbReference>
<dbReference type="GO" id="GO:0140359">
    <property type="term" value="F:ABC-type transporter activity"/>
    <property type="evidence" value="ECO:0007669"/>
    <property type="project" value="InterPro"/>
</dbReference>
<comment type="caution">
    <text evidence="10">The sequence shown here is derived from an EMBL/GenBank/DDBJ whole genome shotgun (WGS) entry which is preliminary data.</text>
</comment>
<organism evidence="10 11">
    <name type="scientific">Prymnesium parvum</name>
    <name type="common">Toxic golden alga</name>
    <dbReference type="NCBI Taxonomy" id="97485"/>
    <lineage>
        <taxon>Eukaryota</taxon>
        <taxon>Haptista</taxon>
        <taxon>Haptophyta</taxon>
        <taxon>Prymnesiophyceae</taxon>
        <taxon>Prymnesiales</taxon>
        <taxon>Prymnesiaceae</taxon>
        <taxon>Prymnesium</taxon>
    </lineage>
</organism>
<dbReference type="SMART" id="SM00382">
    <property type="entry name" value="AAA"/>
    <property type="match status" value="2"/>
</dbReference>
<evidence type="ECO:0000256" key="8">
    <source>
        <dbReference type="SAM" id="Phobius"/>
    </source>
</evidence>
<dbReference type="GO" id="GO:0016020">
    <property type="term" value="C:membrane"/>
    <property type="evidence" value="ECO:0007669"/>
    <property type="project" value="UniProtKB-SubCell"/>
</dbReference>
<feature type="transmembrane region" description="Helical" evidence="8">
    <location>
        <begin position="1120"/>
        <end position="1140"/>
    </location>
</feature>
<dbReference type="Pfam" id="PF00005">
    <property type="entry name" value="ABC_tran"/>
    <property type="match status" value="2"/>
</dbReference>
<dbReference type="InterPro" id="IPR050352">
    <property type="entry name" value="ABCG_transporters"/>
</dbReference>
<dbReference type="Pfam" id="PF19055">
    <property type="entry name" value="ABC2_membrane_7"/>
    <property type="match status" value="2"/>
</dbReference>